<organismHost>
    <name type="scientific">Choristoneura fumiferana</name>
    <name type="common">Spruce budworm moth</name>
    <name type="synonym">Archips fumiferana</name>
    <dbReference type="NCBI Taxonomy" id="7141"/>
</organismHost>
<reference evidence="2" key="1">
    <citation type="journal article" date="2013" name="J. Virol.">
        <title>New Insights into the Evolution of Entomopoxvirinae from the Complete Genome Sequences of Four Entomopoxviruses Infecting Adoxophyes honmai, Choristoneura biennis, Choristoneura rosaceana, and Mythimna separata.</title>
        <authorList>
            <person name="Theze J."/>
            <person name="Takatsuka J."/>
            <person name="Li Z."/>
            <person name="Gallais J."/>
            <person name="Doucet D."/>
            <person name="Arif B."/>
            <person name="Nakai M."/>
            <person name="Herniou E.A."/>
        </authorList>
    </citation>
    <scope>NUCLEOTIDE SEQUENCE</scope>
</reference>
<dbReference type="Proteomes" id="UP000792220">
    <property type="component" value="Genome"/>
</dbReference>
<evidence type="ECO:0000256" key="1">
    <source>
        <dbReference type="SAM" id="Coils"/>
    </source>
</evidence>
<name>A0A916KPW4_CBEPV</name>
<accession>A0A916KPW4</accession>
<evidence type="ECO:0000313" key="3">
    <source>
        <dbReference type="Proteomes" id="UP000792220"/>
    </source>
</evidence>
<sequence>MMEELNNIISNTTIETIMIKFKKYYSIKDVIHVMGYKKSSLYHILSRIPNIYKKKYISKYSIYWLICNSNLKKYKNYKNFVFENNFKCMNIISKQNYQIKKLNRDLEDIKNKYNTMMYDYYNEHQNIYIENEIIYQTL</sequence>
<dbReference type="EMBL" id="HF679132">
    <property type="protein sequence ID" value="CCU55865.1"/>
    <property type="molecule type" value="Genomic_DNA"/>
</dbReference>
<organism evidence="2 3">
    <name type="scientific">Choristoneura biennis entomopoxvirus</name>
    <name type="common">CbEPV</name>
    <dbReference type="NCBI Taxonomy" id="10288"/>
    <lineage>
        <taxon>Viruses</taxon>
        <taxon>Varidnaviria</taxon>
        <taxon>Bamfordvirae</taxon>
        <taxon>Nucleocytoviricota</taxon>
        <taxon>Pokkesviricetes</taxon>
        <taxon>Chitovirales</taxon>
        <taxon>Poxviridae</taxon>
        <taxon>Entomopoxvirinae</taxon>
        <taxon>Betaentomopoxvirus</taxon>
        <taxon>Betaentomopoxvirus cbiennis</taxon>
    </lineage>
</organism>
<feature type="coiled-coil region" evidence="1">
    <location>
        <begin position="92"/>
        <end position="119"/>
    </location>
</feature>
<dbReference type="KEGG" id="vg:15613287"/>
<protein>
    <submittedName>
        <fullName evidence="2">Uncharacterized protein</fullName>
    </submittedName>
</protein>
<keyword evidence="1" id="KW-0175">Coiled coil</keyword>
<dbReference type="GeneID" id="15613287"/>
<proteinExistence type="predicted"/>
<evidence type="ECO:0000313" key="2">
    <source>
        <dbReference type="EMBL" id="CCU55865.1"/>
    </source>
</evidence>
<keyword evidence="3" id="KW-1185">Reference proteome</keyword>
<dbReference type="RefSeq" id="YP_008004367.1">
    <property type="nucleotide sequence ID" value="NC_021248.1"/>
</dbReference>
<gene>
    <name evidence="2" type="ORF">CHBEV_297</name>
</gene>